<dbReference type="EMBL" id="HE573024">
    <property type="protein sequence ID" value="CCC49754.1"/>
    <property type="molecule type" value="Genomic_DNA"/>
</dbReference>
<accession>G0U0Z9</accession>
<sequence length="1686" mass="182730">MLRRPIAYLAVTLPAAWSVKTANRQMHEPGNAQQMPYVPLGNSVPKVPWIRQSKFAPATSGATIATPTATKVPPTTALSTSQMDAVLDMDTDVPDTIIPAHRPVAGSAKSPTNSSGHGGQTRATTTRRVPGVTGPTLDSRISDIIMVDGSLAGEMLPTVVQLLIDPEAEGIENVSLSDFAAMQPKRQLAALNGKRSWHDWLLDSTHYKQVARLSLESPHYDLKALSLAGITTLYQWAEQPNLVKVSSYTRNLLDAAVDKSVEAYVDEVARLVNASNMLESTLAAWAADIIGKFVLDSLGITMEQAASARRDAGISSQMMKSGAADVNSGMSLTEQATIAAMESESPILRAGYLCTLDHYHRLAKKVLATVRREYMVQRPINSLANNSSRAALDSQAEAEIREKAYATLSDAMLRVLYAQAPRMPKELHTLRDNGFIALDRLHGLLRQITSVLQLQNVPVRYFVFHSIDGRSPSELEGRDANALSMGAAPTEAPGGGSAPHNSSGASGTGMGMSSAMSMAPPTLVSGMFLTGTANYNVTLGEWCGSPQPPVPHDLCRANPVQNEYFSVLHRLKRHTMRVSRTTLFEAIMGANQHRSGFNAAEALGLQQLFGTGKLVEDRLSSVLNGYYASPQSSRLLHFIEAGHSCGKTSVLERLSMRMTENGKKAVIVRYSGAATPFTPGLDDNPLAFPARFWFRVALASCPYLVRTEELFTRAPKSVMWWANRRNWSWELYQKCICVPGHSDESPLPLHAILVDDMDRVLDSMQSQLAHECSSATAGGVATDCTLGPQAHSTVMEAGGAEAKELGTQPENRDNSQPKSDAVLGKGKATEVGVAQANVEAASLHRRRTPTYSELVEAALAKVTVALGQLNMVFTGHHASNIFLTHGDTPIRYYFISLTSGIGLQQRLRVLPLVSVLHALHQRSRLEFSGLMYEVLKNCPGLLGYTLDVFWSGRAALMDLRGGAPHLMQWSGTHPLLRSYVPSELFAELPHRNHLLKNPPEARRRLVELLQRQLSSPTGLLTRGVDTTLRDERDGLTVSYNHTTCQVHPFALFTIFTHQDPLETPREGMIVRAWGEVWAEYCAVVSSMGTTSERKRDALRVLLHGALLLRVVAVSGAQVDLNLKIPPYGFPLLASPTRCKQRGSGGDLETVIVKATPETIRKAVAGYKTFFANTEQKHVPFRPTVGLNGGCDVVSVDGATLALYDLVTTNEALQDISYRFAEALLGVLHCLEMRVLPENRVRKVHYVSVVSIDQTSIWGASGSSDGVHGTSVSTRGAVASLTADDVFSTPPTPVVPYFLDLGAVFEDSVMDRLRTLQEMLGITKEFRTLNDLLDELEGTHNVRVHQDVIASQAELESLLSSTLMQLVPDATVLPPYAAEAVAPESLLFNVLREDDDDELRMPEVEEMRRESVLATEMPVCDSFDETTHTQESAELLEAMLNDSPVDSLPEPVGERMAERPAPVLPQMSAPVDMSVGNTVPASAPMGPSTTSPPANAAQEDALAWLHDLITPAAVSAPSTNPAGETSFRTTFSGEMSRPQVGTGSFVSLSNDEDVDQGAGEDEEGSFLEDKMFDEEDEKESVEILEEEEEHVVDERAKKSSDNDSGRQKPKKQAAKASSQSGGGKKGAHSSASKKKSHQTSAASTSHASDTPRGKRAQGRGAKADKRTTAATVASEAAKTKKAAKKKK</sequence>
<feature type="compositionally biased region" description="Acidic residues" evidence="1">
    <location>
        <begin position="1549"/>
        <end position="1590"/>
    </location>
</feature>
<evidence type="ECO:0000313" key="2">
    <source>
        <dbReference type="EMBL" id="CCC49754.1"/>
    </source>
</evidence>
<feature type="compositionally biased region" description="Polar residues" evidence="1">
    <location>
        <begin position="1515"/>
        <end position="1548"/>
    </location>
</feature>
<feature type="region of interest" description="Disordered" evidence="1">
    <location>
        <begin position="1513"/>
        <end position="1686"/>
    </location>
</feature>
<dbReference type="VEuPathDB" id="TriTrypDB:TvY486_0803620"/>
<name>G0U0Z9_TRYVY</name>
<gene>
    <name evidence="2" type="ORF">TVY486_0803620</name>
</gene>
<reference evidence="2" key="1">
    <citation type="journal article" date="2012" name="Proc. Natl. Acad. Sci. U.S.A.">
        <title>Antigenic diversity is generated by distinct evolutionary mechanisms in African trypanosome species.</title>
        <authorList>
            <person name="Jackson A.P."/>
            <person name="Berry A."/>
            <person name="Aslett M."/>
            <person name="Allison H.C."/>
            <person name="Burton P."/>
            <person name="Vavrova-Anderson J."/>
            <person name="Brown R."/>
            <person name="Browne H."/>
            <person name="Corton N."/>
            <person name="Hauser H."/>
            <person name="Gamble J."/>
            <person name="Gilderthorp R."/>
            <person name="Marcello L."/>
            <person name="McQuillan J."/>
            <person name="Otto T.D."/>
            <person name="Quail M.A."/>
            <person name="Sanders M.J."/>
            <person name="van Tonder A."/>
            <person name="Ginger M.L."/>
            <person name="Field M.C."/>
            <person name="Barry J.D."/>
            <person name="Hertz-Fowler C."/>
            <person name="Berriman M."/>
        </authorList>
    </citation>
    <scope>NUCLEOTIDE SEQUENCE</scope>
    <source>
        <strain evidence="2">Y486</strain>
    </source>
</reference>
<feature type="compositionally biased region" description="Basic residues" evidence="1">
    <location>
        <begin position="1624"/>
        <end position="1636"/>
    </location>
</feature>
<protein>
    <submittedName>
        <fullName evidence="2">Uncharacterized protein</fullName>
    </submittedName>
</protein>
<feature type="compositionally biased region" description="Low complexity" evidence="1">
    <location>
        <begin position="1637"/>
        <end position="1647"/>
    </location>
</feature>
<evidence type="ECO:0000256" key="1">
    <source>
        <dbReference type="SAM" id="MobiDB-lite"/>
    </source>
</evidence>
<feature type="region of interest" description="Disordered" evidence="1">
    <location>
        <begin position="485"/>
        <end position="513"/>
    </location>
</feature>
<feature type="compositionally biased region" description="Basic and acidic residues" evidence="1">
    <location>
        <begin position="1591"/>
        <end position="1605"/>
    </location>
</feature>
<feature type="region of interest" description="Disordered" evidence="1">
    <location>
        <begin position="102"/>
        <end position="134"/>
    </location>
</feature>
<organism evidence="2">
    <name type="scientific">Trypanosoma vivax (strain Y486)</name>
    <dbReference type="NCBI Taxonomy" id="1055687"/>
    <lineage>
        <taxon>Eukaryota</taxon>
        <taxon>Discoba</taxon>
        <taxon>Euglenozoa</taxon>
        <taxon>Kinetoplastea</taxon>
        <taxon>Metakinetoplastina</taxon>
        <taxon>Trypanosomatida</taxon>
        <taxon>Trypanosomatidae</taxon>
        <taxon>Trypanosoma</taxon>
        <taxon>Duttonella</taxon>
    </lineage>
</organism>
<feature type="compositionally biased region" description="Polar residues" evidence="1">
    <location>
        <begin position="109"/>
        <end position="127"/>
    </location>
</feature>
<proteinExistence type="predicted"/>